<evidence type="ECO:0000313" key="3">
    <source>
        <dbReference type="Proteomes" id="UP000257109"/>
    </source>
</evidence>
<dbReference type="Proteomes" id="UP000257109">
    <property type="component" value="Unassembled WGS sequence"/>
</dbReference>
<gene>
    <name evidence="2" type="ORF">CR513_41617</name>
</gene>
<evidence type="ECO:0000313" key="2">
    <source>
        <dbReference type="EMBL" id="RDX78141.1"/>
    </source>
</evidence>
<accession>A0A371FIP7</accession>
<comment type="caution">
    <text evidence="2">The sequence shown here is derived from an EMBL/GenBank/DDBJ whole genome shotgun (WGS) entry which is preliminary data.</text>
</comment>
<feature type="domain" description="G-patch" evidence="1">
    <location>
        <begin position="105"/>
        <end position="131"/>
    </location>
</feature>
<protein>
    <recommendedName>
        <fullName evidence="1">G-patch domain-containing protein</fullName>
    </recommendedName>
</protein>
<dbReference type="PANTHER" id="PTHR32108:SF9">
    <property type="entry name" value="REVERSE TRANSCRIPTASE RNASE H-LIKE DOMAIN-CONTAINING PROTEIN"/>
    <property type="match status" value="1"/>
</dbReference>
<sequence>MGKITLPTHIGPTTFNITFQALGPRCWGRSSSLHQKVKFIADQQLINVMGEKELMVSTPLLAEYVKGDEEALETSFQALEIVGTTSIETEGRDLRPFKAIVMETKVLINNGFQPGKGLGKELDGMTKPVAL</sequence>
<proteinExistence type="predicted"/>
<dbReference type="AlphaFoldDB" id="A0A371FIP7"/>
<dbReference type="OrthoDB" id="1736143at2759"/>
<keyword evidence="3" id="KW-1185">Reference proteome</keyword>
<dbReference type="PANTHER" id="PTHR32108">
    <property type="entry name" value="DNA-DIRECTED RNA POLYMERASE SUBUNIT ALPHA"/>
    <property type="match status" value="1"/>
</dbReference>
<name>A0A371FIP7_MUCPR</name>
<feature type="non-terminal residue" evidence="2">
    <location>
        <position position="1"/>
    </location>
</feature>
<dbReference type="InterPro" id="IPR000467">
    <property type="entry name" value="G_patch_dom"/>
</dbReference>
<organism evidence="2 3">
    <name type="scientific">Mucuna pruriens</name>
    <name type="common">Velvet bean</name>
    <name type="synonym">Dolichos pruriens</name>
    <dbReference type="NCBI Taxonomy" id="157652"/>
    <lineage>
        <taxon>Eukaryota</taxon>
        <taxon>Viridiplantae</taxon>
        <taxon>Streptophyta</taxon>
        <taxon>Embryophyta</taxon>
        <taxon>Tracheophyta</taxon>
        <taxon>Spermatophyta</taxon>
        <taxon>Magnoliopsida</taxon>
        <taxon>eudicotyledons</taxon>
        <taxon>Gunneridae</taxon>
        <taxon>Pentapetalae</taxon>
        <taxon>rosids</taxon>
        <taxon>fabids</taxon>
        <taxon>Fabales</taxon>
        <taxon>Fabaceae</taxon>
        <taxon>Papilionoideae</taxon>
        <taxon>50 kb inversion clade</taxon>
        <taxon>NPAAA clade</taxon>
        <taxon>indigoferoid/millettioid clade</taxon>
        <taxon>Phaseoleae</taxon>
        <taxon>Mucuna</taxon>
    </lineage>
</organism>
<reference evidence="2" key="1">
    <citation type="submission" date="2018-05" db="EMBL/GenBank/DDBJ databases">
        <title>Draft genome of Mucuna pruriens seed.</title>
        <authorList>
            <person name="Nnadi N.E."/>
            <person name="Vos R."/>
            <person name="Hasami M.H."/>
            <person name="Devisetty U.K."/>
            <person name="Aguiy J.C."/>
        </authorList>
    </citation>
    <scope>NUCLEOTIDE SEQUENCE [LARGE SCALE GENOMIC DNA]</scope>
    <source>
        <strain evidence="2">JCA_2017</strain>
    </source>
</reference>
<evidence type="ECO:0000259" key="1">
    <source>
        <dbReference type="PROSITE" id="PS50174"/>
    </source>
</evidence>
<dbReference type="PROSITE" id="PS50174">
    <property type="entry name" value="G_PATCH"/>
    <property type="match status" value="1"/>
</dbReference>
<dbReference type="EMBL" id="QJKJ01008953">
    <property type="protein sequence ID" value="RDX78141.1"/>
    <property type="molecule type" value="Genomic_DNA"/>
</dbReference>
<dbReference type="GO" id="GO:0003676">
    <property type="term" value="F:nucleic acid binding"/>
    <property type="evidence" value="ECO:0007669"/>
    <property type="project" value="InterPro"/>
</dbReference>